<feature type="transmembrane region" description="Helical" evidence="6">
    <location>
        <begin position="151"/>
        <end position="173"/>
    </location>
</feature>
<keyword evidence="3 6" id="KW-1133">Transmembrane helix</keyword>
<organism evidence="7 8">
    <name type="scientific">Rossellomorea vietnamensis</name>
    <dbReference type="NCBI Taxonomy" id="218284"/>
    <lineage>
        <taxon>Bacteria</taxon>
        <taxon>Bacillati</taxon>
        <taxon>Bacillota</taxon>
        <taxon>Bacilli</taxon>
        <taxon>Bacillales</taxon>
        <taxon>Bacillaceae</taxon>
        <taxon>Rossellomorea</taxon>
    </lineage>
</organism>
<dbReference type="PANTHER" id="PTHR10806:SF6">
    <property type="entry name" value="SIGNAL PEPTIDASE COMPLEX CATALYTIC SUBUNIT SEC11"/>
    <property type="match status" value="1"/>
</dbReference>
<dbReference type="AlphaFoldDB" id="A0A5D4KG69"/>
<dbReference type="InterPro" id="IPR036286">
    <property type="entry name" value="LexA/Signal_pep-like_sf"/>
</dbReference>
<dbReference type="NCBIfam" id="TIGR02228">
    <property type="entry name" value="sigpep_I_arch"/>
    <property type="match status" value="1"/>
</dbReference>
<dbReference type="NCBIfam" id="NF046067">
    <property type="entry name" value="SigPepSipWBacil"/>
    <property type="match status" value="1"/>
</dbReference>
<name>A0A5D4KG69_9BACI</name>
<dbReference type="PRINTS" id="PR00728">
    <property type="entry name" value="SIGNALPTASE"/>
</dbReference>
<dbReference type="GO" id="GO:0004252">
    <property type="term" value="F:serine-type endopeptidase activity"/>
    <property type="evidence" value="ECO:0007669"/>
    <property type="project" value="UniProtKB-UniRule"/>
</dbReference>
<evidence type="ECO:0000256" key="6">
    <source>
        <dbReference type="SAM" id="Phobius"/>
    </source>
</evidence>
<evidence type="ECO:0000256" key="5">
    <source>
        <dbReference type="NCBIfam" id="TIGR02228"/>
    </source>
</evidence>
<evidence type="ECO:0000256" key="3">
    <source>
        <dbReference type="ARBA" id="ARBA00022989"/>
    </source>
</evidence>
<comment type="subcellular location">
    <subcellularLocation>
        <location evidence="1">Membrane</location>
    </subcellularLocation>
</comment>
<keyword evidence="2 6" id="KW-0812">Transmembrane</keyword>
<evidence type="ECO:0000256" key="2">
    <source>
        <dbReference type="ARBA" id="ARBA00022692"/>
    </source>
</evidence>
<proteinExistence type="predicted"/>
<evidence type="ECO:0000313" key="8">
    <source>
        <dbReference type="Proteomes" id="UP000323317"/>
    </source>
</evidence>
<sequence length="193" mass="21156">MKMARKIISNVITSLLFLTLLFMVFVVISSKASGGEPSFLGYQLKTVLSGSMEPTFQTGSVISVKPQEDYTKLKEGDIVTFMIDEQNVVTHRIINVVEKGEGVMYETKGDNNKDPDGNLLLPDNIVAKYTGFTIPYLGYLIDFAKSQKGTAALLITPGLLLLLYSGVTIFKAIKEIEITTKSSGRSDETEKTA</sequence>
<dbReference type="GO" id="GO:0009003">
    <property type="term" value="F:signal peptidase activity"/>
    <property type="evidence" value="ECO:0007669"/>
    <property type="project" value="UniProtKB-EC"/>
</dbReference>
<dbReference type="CDD" id="cd06462">
    <property type="entry name" value="Peptidase_S24_S26"/>
    <property type="match status" value="1"/>
</dbReference>
<keyword evidence="7" id="KW-0378">Hydrolase</keyword>
<evidence type="ECO:0000256" key="4">
    <source>
        <dbReference type="ARBA" id="ARBA00023136"/>
    </source>
</evidence>
<dbReference type="GO" id="GO:0016020">
    <property type="term" value="C:membrane"/>
    <property type="evidence" value="ECO:0007669"/>
    <property type="project" value="UniProtKB-SubCell"/>
</dbReference>
<accession>A0A5D4KG69</accession>
<dbReference type="PANTHER" id="PTHR10806">
    <property type="entry name" value="SIGNAL PEPTIDASE COMPLEX CATALYTIC SUBUNIT SEC11"/>
    <property type="match status" value="1"/>
</dbReference>
<keyword evidence="4 6" id="KW-0472">Membrane</keyword>
<dbReference type="SUPFAM" id="SSF51306">
    <property type="entry name" value="LexA/Signal peptidase"/>
    <property type="match status" value="1"/>
</dbReference>
<dbReference type="GO" id="GO:0006465">
    <property type="term" value="P:signal peptide processing"/>
    <property type="evidence" value="ECO:0007669"/>
    <property type="project" value="UniProtKB-UniRule"/>
</dbReference>
<evidence type="ECO:0000256" key="1">
    <source>
        <dbReference type="ARBA" id="ARBA00004370"/>
    </source>
</evidence>
<dbReference type="EMBL" id="VTEH01000007">
    <property type="protein sequence ID" value="TYR75253.1"/>
    <property type="molecule type" value="Genomic_DNA"/>
</dbReference>
<dbReference type="Proteomes" id="UP000323317">
    <property type="component" value="Unassembled WGS sequence"/>
</dbReference>
<comment type="caution">
    <text evidence="7">The sequence shown here is derived from an EMBL/GenBank/DDBJ whole genome shotgun (WGS) entry which is preliminary data.</text>
</comment>
<gene>
    <name evidence="7" type="ORF">FZC79_10840</name>
</gene>
<dbReference type="EC" id="3.4.21.89" evidence="5"/>
<protein>
    <recommendedName>
        <fullName evidence="5">Signal peptidase I</fullName>
        <ecNumber evidence="5">3.4.21.89</ecNumber>
    </recommendedName>
</protein>
<evidence type="ECO:0000313" key="7">
    <source>
        <dbReference type="EMBL" id="TYR75253.1"/>
    </source>
</evidence>
<reference evidence="7 8" key="1">
    <citation type="submission" date="2019-08" db="EMBL/GenBank/DDBJ databases">
        <title>Bacillus genomes from the desert of Cuatro Cienegas, Coahuila.</title>
        <authorList>
            <person name="Olmedo-Alvarez G."/>
        </authorList>
    </citation>
    <scope>NUCLEOTIDE SEQUENCE [LARGE SCALE GENOMIC DNA]</scope>
    <source>
        <strain evidence="7 8">CH40_1T</strain>
    </source>
</reference>
<dbReference type="InterPro" id="IPR001733">
    <property type="entry name" value="Peptidase_S26B"/>
</dbReference>